<gene>
    <name evidence="1" type="ORF">SAMN02982929_01863</name>
    <name evidence="2" type="ORF">SAMN05216506_12220</name>
</gene>
<name>A0A1H5ZK25_9PSEU</name>
<evidence type="ECO:0000313" key="4">
    <source>
        <dbReference type="Proteomes" id="UP000236729"/>
    </source>
</evidence>
<dbReference type="Proteomes" id="UP000199690">
    <property type="component" value="Unassembled WGS sequence"/>
</dbReference>
<evidence type="ECO:0000313" key="1">
    <source>
        <dbReference type="EMBL" id="SEG36809.1"/>
    </source>
</evidence>
<sequence length="164" mass="17930">MVDRIGRLIERYRALEPEDDEKAAIVAELDGESAHGFLASVLADPDEHELARVECATALRLYPPVDEEARREAGEAVVAALSDHDEDLVRQHAAMALGPYADHPVVHRVMAAAMRSDDDVNVRHNAAAACAEAGPSEERTRLVSELLADDELGSWAARTLERWA</sequence>
<protein>
    <submittedName>
        <fullName evidence="1">HEAT repeat-containing protein</fullName>
    </submittedName>
</protein>
<dbReference type="SMR" id="A0A1H5ZK25"/>
<dbReference type="Gene3D" id="1.25.10.10">
    <property type="entry name" value="Leucine-rich Repeat Variant"/>
    <property type="match status" value="1"/>
</dbReference>
<dbReference type="InterPro" id="IPR011989">
    <property type="entry name" value="ARM-like"/>
</dbReference>
<dbReference type="EMBL" id="FNVB01000003">
    <property type="protein sequence ID" value="SEG36809.1"/>
    <property type="molecule type" value="Genomic_DNA"/>
</dbReference>
<dbReference type="InterPro" id="IPR016024">
    <property type="entry name" value="ARM-type_fold"/>
</dbReference>
<dbReference type="EMBL" id="FOME01000022">
    <property type="protein sequence ID" value="SFF20760.1"/>
    <property type="molecule type" value="Genomic_DNA"/>
</dbReference>
<evidence type="ECO:0000313" key="2">
    <source>
        <dbReference type="EMBL" id="SFF20760.1"/>
    </source>
</evidence>
<keyword evidence="3" id="KW-1185">Reference proteome</keyword>
<accession>A0A1H5ZK25</accession>
<accession>A0A1I2GUE7</accession>
<organism evidence="1 4">
    <name type="scientific">Saccharopolyspora kobensis</name>
    <dbReference type="NCBI Taxonomy" id="146035"/>
    <lineage>
        <taxon>Bacteria</taxon>
        <taxon>Bacillati</taxon>
        <taxon>Actinomycetota</taxon>
        <taxon>Actinomycetes</taxon>
        <taxon>Pseudonocardiales</taxon>
        <taxon>Pseudonocardiaceae</taxon>
        <taxon>Saccharopolyspora</taxon>
    </lineage>
</organism>
<dbReference type="Pfam" id="PF13646">
    <property type="entry name" value="HEAT_2"/>
    <property type="match status" value="1"/>
</dbReference>
<dbReference type="SUPFAM" id="SSF48371">
    <property type="entry name" value="ARM repeat"/>
    <property type="match status" value="1"/>
</dbReference>
<dbReference type="Proteomes" id="UP000236729">
    <property type="component" value="Unassembled WGS sequence"/>
</dbReference>
<proteinExistence type="predicted"/>
<reference evidence="3 4" key="2">
    <citation type="submission" date="2016-10" db="EMBL/GenBank/DDBJ databases">
        <authorList>
            <person name="Varghese N."/>
            <person name="Submissions S."/>
        </authorList>
    </citation>
    <scope>NUCLEOTIDE SEQUENCE [LARGE SCALE GENOMIC DNA]</scope>
    <source>
        <strain evidence="4">ATCC 20501</strain>
        <strain evidence="2 3">CGMCC 4.3529</strain>
    </source>
</reference>
<dbReference type="AlphaFoldDB" id="A0A1H5ZK25"/>
<evidence type="ECO:0000313" key="3">
    <source>
        <dbReference type="Proteomes" id="UP000199690"/>
    </source>
</evidence>
<reference evidence="1" key="1">
    <citation type="submission" date="2016-10" db="EMBL/GenBank/DDBJ databases">
        <authorList>
            <person name="de Groot N.N."/>
        </authorList>
    </citation>
    <scope>NUCLEOTIDE SEQUENCE [LARGE SCALE GENOMIC DNA]</scope>
    <source>
        <strain evidence="1">ATCC 20501</strain>
    </source>
</reference>